<comment type="caution">
    <text evidence="2">The sequence shown here is derived from an EMBL/GenBank/DDBJ whole genome shotgun (WGS) entry which is preliminary data.</text>
</comment>
<accession>A0A433X7X3</accession>
<feature type="transmembrane region" description="Helical" evidence="1">
    <location>
        <begin position="39"/>
        <end position="60"/>
    </location>
</feature>
<dbReference type="Proteomes" id="UP000281547">
    <property type="component" value="Unassembled WGS sequence"/>
</dbReference>
<keyword evidence="1" id="KW-0812">Transmembrane</keyword>
<evidence type="ECO:0000313" key="3">
    <source>
        <dbReference type="Proteomes" id="UP000281547"/>
    </source>
</evidence>
<proteinExistence type="predicted"/>
<dbReference type="InterPro" id="IPR024399">
    <property type="entry name" value="DUF2628"/>
</dbReference>
<dbReference type="Pfam" id="PF10947">
    <property type="entry name" value="DUF2628"/>
    <property type="match status" value="1"/>
</dbReference>
<protein>
    <submittedName>
        <fullName evidence="2">DUF2628 domain-containing protein</fullName>
    </submittedName>
</protein>
<gene>
    <name evidence="2" type="ORF">EMQ25_12625</name>
</gene>
<evidence type="ECO:0000256" key="1">
    <source>
        <dbReference type="SAM" id="Phobius"/>
    </source>
</evidence>
<name>A0A433X7X3_9HYPH</name>
<dbReference type="EMBL" id="RZNJ01000004">
    <property type="protein sequence ID" value="RUT30159.1"/>
    <property type="molecule type" value="Genomic_DNA"/>
</dbReference>
<dbReference type="RefSeq" id="WP_127188939.1">
    <property type="nucleotide sequence ID" value="NZ_RZNJ01000004.1"/>
</dbReference>
<sequence>MALFTVFARRDDPLPEIVPEKFSWFAALLPPVYGLVHGLWLGLVAYVGLLVLVAGIAMAAGGDAARLAYCVLAVLIGFEAPAWRAQKLRRKGYEAEGAVVATDADHAMVEFLRGRPA</sequence>
<keyword evidence="1" id="KW-1133">Transmembrane helix</keyword>
<keyword evidence="1" id="KW-0472">Membrane</keyword>
<dbReference type="OrthoDB" id="7951051at2"/>
<keyword evidence="3" id="KW-1185">Reference proteome</keyword>
<evidence type="ECO:0000313" key="2">
    <source>
        <dbReference type="EMBL" id="RUT30159.1"/>
    </source>
</evidence>
<dbReference type="AlphaFoldDB" id="A0A433X7X3"/>
<organism evidence="2 3">
    <name type="scientific">Arsenicitalea aurantiaca</name>
    <dbReference type="NCBI Taxonomy" id="1783274"/>
    <lineage>
        <taxon>Bacteria</taxon>
        <taxon>Pseudomonadati</taxon>
        <taxon>Pseudomonadota</taxon>
        <taxon>Alphaproteobacteria</taxon>
        <taxon>Hyphomicrobiales</taxon>
        <taxon>Devosiaceae</taxon>
        <taxon>Arsenicitalea</taxon>
    </lineage>
</organism>
<reference evidence="2 3" key="1">
    <citation type="journal article" date="2016" name="Int. J. Syst. Evol. Microbiol.">
        <title>Arsenicitalea aurantiaca gen. nov., sp. nov., a new member of the family Hyphomicrobiaceae, isolated from high-arsenic sediment.</title>
        <authorList>
            <person name="Mu Y."/>
            <person name="Zhou L."/>
            <person name="Zeng X.C."/>
            <person name="Liu L."/>
            <person name="Pan Y."/>
            <person name="Chen X."/>
            <person name="Wang J."/>
            <person name="Li S."/>
            <person name="Li W.J."/>
            <person name="Wang Y."/>
        </authorList>
    </citation>
    <scope>NUCLEOTIDE SEQUENCE [LARGE SCALE GENOMIC DNA]</scope>
    <source>
        <strain evidence="2 3">42-50</strain>
    </source>
</reference>
<feature type="transmembrane region" description="Helical" evidence="1">
    <location>
        <begin position="66"/>
        <end position="83"/>
    </location>
</feature>